<dbReference type="SUPFAM" id="SSF57667">
    <property type="entry name" value="beta-beta-alpha zinc fingers"/>
    <property type="match status" value="1"/>
</dbReference>
<proteinExistence type="predicted"/>
<dbReference type="AlphaFoldDB" id="A0A0C3QGB4"/>
<dbReference type="GO" id="GO:0008270">
    <property type="term" value="F:zinc ion binding"/>
    <property type="evidence" value="ECO:0007669"/>
    <property type="project" value="UniProtKB-KW"/>
</dbReference>
<dbReference type="HOGENOM" id="CLU_140540_0_0_1"/>
<evidence type="ECO:0000256" key="1">
    <source>
        <dbReference type="ARBA" id="ARBA00004123"/>
    </source>
</evidence>
<keyword evidence="4" id="KW-0863">Zinc-finger</keyword>
<dbReference type="Gene3D" id="3.30.160.60">
    <property type="entry name" value="Classic Zinc Finger"/>
    <property type="match status" value="1"/>
</dbReference>
<dbReference type="GO" id="GO:0005634">
    <property type="term" value="C:nucleus"/>
    <property type="evidence" value="ECO:0007669"/>
    <property type="project" value="UniProtKB-SubCell"/>
</dbReference>
<keyword evidence="6" id="KW-0539">Nucleus</keyword>
<sequence>MGTPPCHLCGRILASPAGLRRHINSQHQQSEYHECEHCGKRFLDPAGRSRCRAGHSKSFGCPAPNCDYRSNRKDSAKQHIRRRHPDLVGHAVLSLPPTTESSSPSSSDAGSGLDSSPSPAPMLVTPPILQPLQDFTDLWPPEPTFYYTENQPQDWPPYEPN</sequence>
<reference evidence="9 10" key="1">
    <citation type="submission" date="2014-04" db="EMBL/GenBank/DDBJ databases">
        <authorList>
            <consortium name="DOE Joint Genome Institute"/>
            <person name="Kuo A."/>
            <person name="Girlanda M."/>
            <person name="Perotto S."/>
            <person name="Kohler A."/>
            <person name="Nagy L.G."/>
            <person name="Floudas D."/>
            <person name="Copeland A."/>
            <person name="Barry K.W."/>
            <person name="Cichocki N."/>
            <person name="Veneault-Fourrey C."/>
            <person name="LaButti K."/>
            <person name="Lindquist E.A."/>
            <person name="Lipzen A."/>
            <person name="Lundell T."/>
            <person name="Morin E."/>
            <person name="Murat C."/>
            <person name="Sun H."/>
            <person name="Tunlid A."/>
            <person name="Henrissat B."/>
            <person name="Grigoriev I.V."/>
            <person name="Hibbett D.S."/>
            <person name="Martin F."/>
            <person name="Nordberg H.P."/>
            <person name="Cantor M.N."/>
            <person name="Hua S.X."/>
        </authorList>
    </citation>
    <scope>NUCLEOTIDE SEQUENCE [LARGE SCALE GENOMIC DNA]</scope>
    <source>
        <strain evidence="9 10">MUT 4182</strain>
    </source>
</reference>
<evidence type="ECO:0000256" key="4">
    <source>
        <dbReference type="ARBA" id="ARBA00022771"/>
    </source>
</evidence>
<keyword evidence="2" id="KW-0479">Metal-binding</keyword>
<gene>
    <name evidence="9" type="ORF">M407DRAFT_100026</name>
</gene>
<keyword evidence="3" id="KW-0677">Repeat</keyword>
<dbReference type="PANTHER" id="PTHR24406">
    <property type="entry name" value="TRANSCRIPTIONAL REPRESSOR CTCFL-RELATED"/>
    <property type="match status" value="1"/>
</dbReference>
<dbReference type="Proteomes" id="UP000054248">
    <property type="component" value="Unassembled WGS sequence"/>
</dbReference>
<protein>
    <recommendedName>
        <fullName evidence="8">C2H2-type domain-containing protein</fullName>
    </recommendedName>
</protein>
<dbReference type="OrthoDB" id="654211at2759"/>
<evidence type="ECO:0000313" key="10">
    <source>
        <dbReference type="Proteomes" id="UP000054248"/>
    </source>
</evidence>
<evidence type="ECO:0000256" key="5">
    <source>
        <dbReference type="ARBA" id="ARBA00022833"/>
    </source>
</evidence>
<evidence type="ECO:0000259" key="8">
    <source>
        <dbReference type="PROSITE" id="PS00028"/>
    </source>
</evidence>
<dbReference type="EMBL" id="KN823060">
    <property type="protein sequence ID" value="KIO24504.1"/>
    <property type="molecule type" value="Genomic_DNA"/>
</dbReference>
<evidence type="ECO:0000256" key="7">
    <source>
        <dbReference type="SAM" id="MobiDB-lite"/>
    </source>
</evidence>
<reference evidence="10" key="2">
    <citation type="submission" date="2015-01" db="EMBL/GenBank/DDBJ databases">
        <title>Evolutionary Origins and Diversification of the Mycorrhizal Mutualists.</title>
        <authorList>
            <consortium name="DOE Joint Genome Institute"/>
            <consortium name="Mycorrhizal Genomics Consortium"/>
            <person name="Kohler A."/>
            <person name="Kuo A."/>
            <person name="Nagy L.G."/>
            <person name="Floudas D."/>
            <person name="Copeland A."/>
            <person name="Barry K.W."/>
            <person name="Cichocki N."/>
            <person name="Veneault-Fourrey C."/>
            <person name="LaButti K."/>
            <person name="Lindquist E.A."/>
            <person name="Lipzen A."/>
            <person name="Lundell T."/>
            <person name="Morin E."/>
            <person name="Murat C."/>
            <person name="Riley R."/>
            <person name="Ohm R."/>
            <person name="Sun H."/>
            <person name="Tunlid A."/>
            <person name="Henrissat B."/>
            <person name="Grigoriev I.V."/>
            <person name="Hibbett D.S."/>
            <person name="Martin F."/>
        </authorList>
    </citation>
    <scope>NUCLEOTIDE SEQUENCE [LARGE SCALE GENOMIC DNA]</scope>
    <source>
        <strain evidence="10">MUT 4182</strain>
    </source>
</reference>
<keyword evidence="5" id="KW-0862">Zinc</keyword>
<feature type="region of interest" description="Disordered" evidence="7">
    <location>
        <begin position="69"/>
        <end position="128"/>
    </location>
</feature>
<evidence type="ECO:0000256" key="2">
    <source>
        <dbReference type="ARBA" id="ARBA00022723"/>
    </source>
</evidence>
<feature type="domain" description="C2H2-type" evidence="8">
    <location>
        <begin position="6"/>
        <end position="27"/>
    </location>
</feature>
<dbReference type="Pfam" id="PF00096">
    <property type="entry name" value="zf-C2H2"/>
    <property type="match status" value="1"/>
</dbReference>
<dbReference type="PROSITE" id="PS00028">
    <property type="entry name" value="ZINC_FINGER_C2H2_1"/>
    <property type="match status" value="1"/>
</dbReference>
<comment type="subcellular location">
    <subcellularLocation>
        <location evidence="1">Nucleus</location>
    </subcellularLocation>
</comment>
<dbReference type="InterPro" id="IPR013087">
    <property type="entry name" value="Znf_C2H2_type"/>
</dbReference>
<dbReference type="SMART" id="SM00355">
    <property type="entry name" value="ZnF_C2H2"/>
    <property type="match status" value="3"/>
</dbReference>
<evidence type="ECO:0000256" key="6">
    <source>
        <dbReference type="ARBA" id="ARBA00023242"/>
    </source>
</evidence>
<name>A0A0C3QGB4_9AGAM</name>
<feature type="compositionally biased region" description="Low complexity" evidence="7">
    <location>
        <begin position="94"/>
        <end position="117"/>
    </location>
</feature>
<dbReference type="InterPro" id="IPR050888">
    <property type="entry name" value="ZnF_C2H2-type_TF"/>
</dbReference>
<keyword evidence="10" id="KW-1185">Reference proteome</keyword>
<feature type="region of interest" description="Disordered" evidence="7">
    <location>
        <begin position="140"/>
        <end position="161"/>
    </location>
</feature>
<dbReference type="InterPro" id="IPR036236">
    <property type="entry name" value="Znf_C2H2_sf"/>
</dbReference>
<accession>A0A0C3QGB4</accession>
<evidence type="ECO:0000256" key="3">
    <source>
        <dbReference type="ARBA" id="ARBA00022737"/>
    </source>
</evidence>
<evidence type="ECO:0000313" key="9">
    <source>
        <dbReference type="EMBL" id="KIO24504.1"/>
    </source>
</evidence>
<organism evidence="9 10">
    <name type="scientific">Tulasnella calospora MUT 4182</name>
    <dbReference type="NCBI Taxonomy" id="1051891"/>
    <lineage>
        <taxon>Eukaryota</taxon>
        <taxon>Fungi</taxon>
        <taxon>Dikarya</taxon>
        <taxon>Basidiomycota</taxon>
        <taxon>Agaricomycotina</taxon>
        <taxon>Agaricomycetes</taxon>
        <taxon>Cantharellales</taxon>
        <taxon>Tulasnellaceae</taxon>
        <taxon>Tulasnella</taxon>
    </lineage>
</organism>